<comment type="caution">
    <text evidence="1">The sequence shown here is derived from an EMBL/GenBank/DDBJ whole genome shotgun (WGS) entry which is preliminary data.</text>
</comment>
<sequence length="362" mass="40177">MLACCQASISLSSGLSAYSNEFFILHRGRAMSGLRKQLENSADAVAGHSKALQRMVALRGQLPEDTAWNKFVKDGVQGYSMIANLATGKSIDGKINDTELERVVDPFHTLEYPQPPFSATKCDEWTDLAPGFLDLILTSQLSTQLIAIIEAVIALDAKCEDTFVVSVKQAQPLQAALQRFSQHTDVTYLERCIAAGLLAYSFQFPRLMTPNLFHDPPMQGMIRLLSVSYRARSTHEKRVLAWVHMVVEAFLAARPTRLSGSRDVFTKAMNRYDIMKDWSRLVPVLQRFFWTPELLERWRSCHAAEMGLPVDSIHGSSRPARSLTFFDVSDATASHPAVCPFSGETMLKPGDSATPCPFGVST</sequence>
<name>A0AAN7T6R4_9EURO</name>
<accession>A0AAN7T6R4</accession>
<dbReference type="AlphaFoldDB" id="A0AAN7T6R4"/>
<reference evidence="1 2" key="1">
    <citation type="submission" date="2023-08" db="EMBL/GenBank/DDBJ databases">
        <title>Black Yeasts Isolated from many extreme environments.</title>
        <authorList>
            <person name="Coleine C."/>
            <person name="Stajich J.E."/>
            <person name="Selbmann L."/>
        </authorList>
    </citation>
    <scope>NUCLEOTIDE SEQUENCE [LARGE SCALE GENOMIC DNA]</scope>
    <source>
        <strain evidence="1 2">CCFEE 5910</strain>
    </source>
</reference>
<dbReference type="EMBL" id="JAVRRJ010000001">
    <property type="protein sequence ID" value="KAK5089886.1"/>
    <property type="molecule type" value="Genomic_DNA"/>
</dbReference>
<gene>
    <name evidence="1" type="ORF">LTR05_000053</name>
</gene>
<evidence type="ECO:0000313" key="1">
    <source>
        <dbReference type="EMBL" id="KAK5089886.1"/>
    </source>
</evidence>
<protein>
    <submittedName>
        <fullName evidence="1">Uncharacterized protein</fullName>
    </submittedName>
</protein>
<proteinExistence type="predicted"/>
<keyword evidence="2" id="KW-1185">Reference proteome</keyword>
<evidence type="ECO:0000313" key="2">
    <source>
        <dbReference type="Proteomes" id="UP001309876"/>
    </source>
</evidence>
<organism evidence="1 2">
    <name type="scientific">Lithohypha guttulata</name>
    <dbReference type="NCBI Taxonomy" id="1690604"/>
    <lineage>
        <taxon>Eukaryota</taxon>
        <taxon>Fungi</taxon>
        <taxon>Dikarya</taxon>
        <taxon>Ascomycota</taxon>
        <taxon>Pezizomycotina</taxon>
        <taxon>Eurotiomycetes</taxon>
        <taxon>Chaetothyriomycetidae</taxon>
        <taxon>Chaetothyriales</taxon>
        <taxon>Trichomeriaceae</taxon>
        <taxon>Lithohypha</taxon>
    </lineage>
</organism>
<dbReference type="Proteomes" id="UP001309876">
    <property type="component" value="Unassembled WGS sequence"/>
</dbReference>